<protein>
    <submittedName>
        <fullName evidence="1">Uncharacterized protein</fullName>
    </submittedName>
</protein>
<reference evidence="1 2" key="1">
    <citation type="submission" date="2022-01" db="EMBL/GenBank/DDBJ databases">
        <title>A chromosomal length assembly of Cordylochernes scorpioides.</title>
        <authorList>
            <person name="Zeh D."/>
            <person name="Zeh J."/>
        </authorList>
    </citation>
    <scope>NUCLEOTIDE SEQUENCE [LARGE SCALE GENOMIC DNA]</scope>
    <source>
        <strain evidence="1">IN4F17</strain>
        <tissue evidence="1">Whole Body</tissue>
    </source>
</reference>
<proteinExistence type="predicted"/>
<evidence type="ECO:0000313" key="1">
    <source>
        <dbReference type="EMBL" id="UYV72363.1"/>
    </source>
</evidence>
<organism evidence="1 2">
    <name type="scientific">Cordylochernes scorpioides</name>
    <dbReference type="NCBI Taxonomy" id="51811"/>
    <lineage>
        <taxon>Eukaryota</taxon>
        <taxon>Metazoa</taxon>
        <taxon>Ecdysozoa</taxon>
        <taxon>Arthropoda</taxon>
        <taxon>Chelicerata</taxon>
        <taxon>Arachnida</taxon>
        <taxon>Pseudoscorpiones</taxon>
        <taxon>Cheliferoidea</taxon>
        <taxon>Chernetidae</taxon>
        <taxon>Cordylochernes</taxon>
    </lineage>
</organism>
<dbReference type="Proteomes" id="UP001235939">
    <property type="component" value="Chromosome 09"/>
</dbReference>
<keyword evidence="2" id="KW-1185">Reference proteome</keyword>
<evidence type="ECO:0000313" key="2">
    <source>
        <dbReference type="Proteomes" id="UP001235939"/>
    </source>
</evidence>
<sequence>MLKLEKNEGEESDKKRAIRHNLRENLKKPFSIKRNALGHCCIIILAKFFFRCNSGHQKIVICYLHFRLLGIINQLKLPFSHQILWCNSEDVVIEQISIIKRLNCSSRSEANNACVIPAVANGITAHRIPSHFTIAHSMGIRQFQHFLELKLAILSLETFDDATIQWLQTGSHIWWKEVYLYVAETIIRDAVRRSVI</sequence>
<dbReference type="EMBL" id="CP092871">
    <property type="protein sequence ID" value="UYV72363.1"/>
    <property type="molecule type" value="Genomic_DNA"/>
</dbReference>
<gene>
    <name evidence="1" type="ORF">LAZ67_9002782</name>
</gene>
<accession>A0ABY6KU36</accession>
<name>A0ABY6KU36_9ARAC</name>